<evidence type="ECO:0000256" key="11">
    <source>
        <dbReference type="ARBA" id="ARBA00023136"/>
    </source>
</evidence>
<evidence type="ECO:0000256" key="13">
    <source>
        <dbReference type="ARBA" id="ARBA00023288"/>
    </source>
</evidence>
<evidence type="ECO:0000256" key="1">
    <source>
        <dbReference type="ARBA" id="ARBA00004609"/>
    </source>
</evidence>
<evidence type="ECO:0000256" key="4">
    <source>
        <dbReference type="ARBA" id="ARBA00022475"/>
    </source>
</evidence>
<feature type="binding site" evidence="15">
    <location>
        <position position="56"/>
    </location>
    <ligand>
        <name>Mg(2+)</name>
        <dbReference type="ChEBI" id="CHEBI:18420"/>
    </ligand>
</feature>
<keyword evidence="5" id="KW-0597">Phosphoprotein</keyword>
<keyword evidence="18" id="KW-0732">Signal</keyword>
<dbReference type="CDD" id="cd16012">
    <property type="entry name" value="ALP"/>
    <property type="match status" value="2"/>
</dbReference>
<evidence type="ECO:0000256" key="17">
    <source>
        <dbReference type="RuleBase" id="RU003947"/>
    </source>
</evidence>
<organism evidence="19 20">
    <name type="scientific">Operophtera brumata</name>
    <name type="common">Winter moth</name>
    <name type="synonym">Phalaena brumata</name>
    <dbReference type="NCBI Taxonomy" id="104452"/>
    <lineage>
        <taxon>Eukaryota</taxon>
        <taxon>Metazoa</taxon>
        <taxon>Ecdysozoa</taxon>
        <taxon>Arthropoda</taxon>
        <taxon>Hexapoda</taxon>
        <taxon>Insecta</taxon>
        <taxon>Pterygota</taxon>
        <taxon>Neoptera</taxon>
        <taxon>Endopterygota</taxon>
        <taxon>Lepidoptera</taxon>
        <taxon>Glossata</taxon>
        <taxon>Ditrysia</taxon>
        <taxon>Geometroidea</taxon>
        <taxon>Geometridae</taxon>
        <taxon>Larentiinae</taxon>
        <taxon>Operophtera</taxon>
    </lineage>
</organism>
<feature type="binding site" evidence="15">
    <location>
        <position position="56"/>
    </location>
    <ligand>
        <name>Zn(2+)</name>
        <dbReference type="ChEBI" id="CHEBI:29105"/>
        <label>2</label>
    </ligand>
</feature>
<dbReference type="PROSITE" id="PS00123">
    <property type="entry name" value="ALKALINE_PHOSPHATASE"/>
    <property type="match status" value="1"/>
</dbReference>
<evidence type="ECO:0000256" key="2">
    <source>
        <dbReference type="ARBA" id="ARBA00005984"/>
    </source>
</evidence>
<comment type="cofactor">
    <cofactor evidence="15">
        <name>Mg(2+)</name>
        <dbReference type="ChEBI" id="CHEBI:18420"/>
    </cofactor>
    <text evidence="15">Binds 1 Mg(2+) ion.</text>
</comment>
<feature type="binding site" evidence="15">
    <location>
        <position position="163"/>
    </location>
    <ligand>
        <name>Mg(2+)</name>
        <dbReference type="ChEBI" id="CHEBI:18420"/>
    </ligand>
</feature>
<evidence type="ECO:0000256" key="3">
    <source>
        <dbReference type="ARBA" id="ARBA00012647"/>
    </source>
</evidence>
<evidence type="ECO:0000313" key="19">
    <source>
        <dbReference type="EMBL" id="KOB71284.1"/>
    </source>
</evidence>
<evidence type="ECO:0000256" key="7">
    <source>
        <dbReference type="ARBA" id="ARBA00022723"/>
    </source>
</evidence>
<feature type="binding site" evidence="15">
    <location>
        <position position="335"/>
    </location>
    <ligand>
        <name>Zn(2+)</name>
        <dbReference type="ChEBI" id="CHEBI:29105"/>
        <label>2</label>
    </ligand>
</feature>
<keyword evidence="9 15" id="KW-0862">Zinc</keyword>
<comment type="similarity">
    <text evidence="2 16">Belongs to the alkaline phosphatase family.</text>
</comment>
<dbReference type="EMBL" id="JTDY01002499">
    <property type="protein sequence ID" value="KOB71284.1"/>
    <property type="molecule type" value="Genomic_DNA"/>
</dbReference>
<keyword evidence="11" id="KW-0472">Membrane</keyword>
<keyword evidence="12" id="KW-0325">Glycoprotein</keyword>
<reference evidence="19 20" key="1">
    <citation type="journal article" date="2015" name="Genome Biol. Evol.">
        <title>The genome of winter moth (Operophtera brumata) provides a genomic perspective on sexual dimorphism and phenology.</title>
        <authorList>
            <person name="Derks M.F."/>
            <person name="Smit S."/>
            <person name="Salis L."/>
            <person name="Schijlen E."/>
            <person name="Bossers A."/>
            <person name="Mateman C."/>
            <person name="Pijl A.S."/>
            <person name="de Ridder D."/>
            <person name="Groenen M.A."/>
            <person name="Visser M.E."/>
            <person name="Megens H.J."/>
        </authorList>
    </citation>
    <scope>NUCLEOTIDE SEQUENCE [LARGE SCALE GENOMIC DNA]</scope>
    <source>
        <strain evidence="19">WM2013NL</strain>
        <tissue evidence="19">Head and thorax</tissue>
    </source>
</reference>
<dbReference type="PANTHER" id="PTHR11596">
    <property type="entry name" value="ALKALINE PHOSPHATASE"/>
    <property type="match status" value="1"/>
</dbReference>
<dbReference type="STRING" id="104452.A0A0L7L7G6"/>
<protein>
    <recommendedName>
        <fullName evidence="3 17">Alkaline phosphatase</fullName>
        <ecNumber evidence="3 17">3.1.3.1</ecNumber>
    </recommendedName>
</protein>
<feature type="active site" description="Phosphoserine intermediate" evidence="14">
    <location>
        <position position="100"/>
    </location>
</feature>
<proteinExistence type="inferred from homology"/>
<evidence type="ECO:0000256" key="12">
    <source>
        <dbReference type="ARBA" id="ARBA00023180"/>
    </source>
</evidence>
<evidence type="ECO:0000256" key="9">
    <source>
        <dbReference type="ARBA" id="ARBA00022833"/>
    </source>
</evidence>
<feature type="binding site" evidence="15">
    <location>
        <position position="331"/>
    </location>
    <ligand>
        <name>Zn(2+)</name>
        <dbReference type="ChEBI" id="CHEBI:29105"/>
        <label>2</label>
    </ligand>
</feature>
<dbReference type="GO" id="GO:0046872">
    <property type="term" value="F:metal ion binding"/>
    <property type="evidence" value="ECO:0007669"/>
    <property type="project" value="UniProtKB-KW"/>
</dbReference>
<dbReference type="Proteomes" id="UP000037510">
    <property type="component" value="Unassembled WGS sequence"/>
</dbReference>
<dbReference type="EC" id="3.1.3.1" evidence="3 17"/>
<keyword evidence="20" id="KW-1185">Reference proteome</keyword>
<keyword evidence="6" id="KW-0336">GPI-anchor</keyword>
<evidence type="ECO:0000256" key="10">
    <source>
        <dbReference type="ARBA" id="ARBA00022842"/>
    </source>
</evidence>
<evidence type="ECO:0000256" key="5">
    <source>
        <dbReference type="ARBA" id="ARBA00022553"/>
    </source>
</evidence>
<feature type="binding site" evidence="15">
    <location>
        <position position="373"/>
    </location>
    <ligand>
        <name>Zn(2+)</name>
        <dbReference type="ChEBI" id="CHEBI:29105"/>
        <label>2</label>
    </ligand>
</feature>
<accession>A0A0L7L7G6</accession>
<comment type="caution">
    <text evidence="19">The sequence shown here is derived from an EMBL/GenBank/DDBJ whole genome shotgun (WGS) entry which is preliminary data.</text>
</comment>
<gene>
    <name evidence="19" type="ORF">OBRU01_13021</name>
</gene>
<dbReference type="PRINTS" id="PR00113">
    <property type="entry name" value="ALKPHPHTASE"/>
</dbReference>
<dbReference type="GO" id="GO:0004035">
    <property type="term" value="F:alkaline phosphatase activity"/>
    <property type="evidence" value="ECO:0007669"/>
    <property type="project" value="UniProtKB-EC"/>
</dbReference>
<dbReference type="FunFam" id="3.40.720.10:FF:000008">
    <property type="entry name" value="Alkaline phosphatase"/>
    <property type="match status" value="1"/>
</dbReference>
<keyword evidence="8 17" id="KW-0378">Hydrolase</keyword>
<dbReference type="InterPro" id="IPR017850">
    <property type="entry name" value="Alkaline_phosphatase_core_sf"/>
</dbReference>
<dbReference type="Pfam" id="PF00245">
    <property type="entry name" value="Alk_phosphatase"/>
    <property type="match status" value="2"/>
</dbReference>
<evidence type="ECO:0000256" key="14">
    <source>
        <dbReference type="PIRSR" id="PIRSR601952-1"/>
    </source>
</evidence>
<dbReference type="Gene3D" id="3.40.720.10">
    <property type="entry name" value="Alkaline Phosphatase, subunit A"/>
    <property type="match status" value="2"/>
</dbReference>
<dbReference type="SMART" id="SM00098">
    <property type="entry name" value="alkPPc"/>
    <property type="match status" value="1"/>
</dbReference>
<dbReference type="InterPro" id="IPR001952">
    <property type="entry name" value="Alkaline_phosphatase"/>
</dbReference>
<evidence type="ECO:0000256" key="16">
    <source>
        <dbReference type="RuleBase" id="RU003946"/>
    </source>
</evidence>
<evidence type="ECO:0000313" key="20">
    <source>
        <dbReference type="Proteomes" id="UP000037510"/>
    </source>
</evidence>
<keyword evidence="10 15" id="KW-0460">Magnesium</keyword>
<name>A0A0L7L7G6_OPEBR</name>
<feature type="signal peptide" evidence="18">
    <location>
        <begin position="1"/>
        <end position="17"/>
    </location>
</feature>
<evidence type="ECO:0000256" key="15">
    <source>
        <dbReference type="PIRSR" id="PIRSR601952-2"/>
    </source>
</evidence>
<evidence type="ECO:0000256" key="6">
    <source>
        <dbReference type="ARBA" id="ARBA00022622"/>
    </source>
</evidence>
<feature type="binding site" evidence="15">
    <location>
        <position position="372"/>
    </location>
    <ligand>
        <name>Zn(2+)</name>
        <dbReference type="ChEBI" id="CHEBI:29105"/>
        <label>2</label>
    </ligand>
</feature>
<dbReference type="SUPFAM" id="SSF53649">
    <property type="entry name" value="Alkaline phosphatase-like"/>
    <property type="match status" value="2"/>
</dbReference>
<evidence type="ECO:0000256" key="8">
    <source>
        <dbReference type="ARBA" id="ARBA00022801"/>
    </source>
</evidence>
<dbReference type="AlphaFoldDB" id="A0A0L7L7G6"/>
<dbReference type="GO" id="GO:0005886">
    <property type="term" value="C:plasma membrane"/>
    <property type="evidence" value="ECO:0007669"/>
    <property type="project" value="UniProtKB-SubCell"/>
</dbReference>
<dbReference type="InterPro" id="IPR018299">
    <property type="entry name" value="Alkaline_phosphatase_AS"/>
</dbReference>
<comment type="cofactor">
    <cofactor evidence="15">
        <name>Zn(2+)</name>
        <dbReference type="ChEBI" id="CHEBI:29105"/>
    </cofactor>
    <text evidence="15">Binds 2 Zn(2+) ions.</text>
</comment>
<sequence length="717" mass="79157">MKGCVVVLLAVIALAQCELRSDQAYWKGLAQDELTEALRVEWNMNRAKNIILFIGDGMGPNTVTATRIYKGGEGHKLSYETFPHVGMLKTYSANRMVPDSPSTATALFCGTKTNQELSGLDASVEARDCAGSLRPEARLNSLAADALNAGKSTGFVTTMRVTHSTPSPLYAHSADWIWECENNMPPGSEQCKDIARQLVEDWPGRDLQVILGGGMQMMVSDSPGTPSDPLDTWSCRRQDGMNLINSYIQDKQSRNLKYSYVRNNQELRNLNVADTDYLFGIFANGHLKYEFERDDGPQGMPSIVDMTEAAIKVLQKNNNGFFLMVEGGNVDMAHHRGRAKTAINESSAFDDAIQRALAMTDEQDTLIIVTADHTHTLSINGYQDRGSDLFGIAQASRWDSTNYTTLSYGTGGPDSMHYYAETNAAGQVEVKRRDPSLDDTNDFYYEQVAGIRSDENTHGGGDVTVYAKGPYSHLFHNIHEQHYVYHAISFAAKLGEAKNIILFIGDGMGPNTVTATRIYKGGEGHKLSYEKFPHVGLLKTYSADKMVPDSSCTATALLCGSKTNQEVLGVDASVGKIPAYLKSNSHQKHFCTGFVTTMRVTHATPAPLFAHSPDRRWECEANMPAGNEQCKDIARQLVEDWPGKDMQVILGGGMQMMVSNSPGTPSDPLDTWSCRRQDGMNLINSYIQDKQSRNLKYSYVRNNQELRNLNVSSPTDT</sequence>
<keyword evidence="4" id="KW-1003">Cell membrane</keyword>
<feature type="binding site" evidence="15">
    <location>
        <position position="458"/>
    </location>
    <ligand>
        <name>Zn(2+)</name>
        <dbReference type="ChEBI" id="CHEBI:29105"/>
        <label>2</label>
    </ligand>
</feature>
<keyword evidence="13" id="KW-0449">Lipoprotein</keyword>
<keyword evidence="7 15" id="KW-0479">Metal-binding</keyword>
<dbReference type="GO" id="GO:0098552">
    <property type="term" value="C:side of membrane"/>
    <property type="evidence" value="ECO:0007669"/>
    <property type="project" value="UniProtKB-KW"/>
</dbReference>
<comment type="subcellular location">
    <subcellularLocation>
        <location evidence="1">Cell membrane</location>
        <topology evidence="1">Lipid-anchor</topology>
        <topology evidence="1">GPI-anchor</topology>
    </subcellularLocation>
</comment>
<feature type="binding site" evidence="15">
    <location>
        <position position="165"/>
    </location>
    <ligand>
        <name>Mg(2+)</name>
        <dbReference type="ChEBI" id="CHEBI:18420"/>
    </ligand>
</feature>
<evidence type="ECO:0000256" key="18">
    <source>
        <dbReference type="SAM" id="SignalP"/>
    </source>
</evidence>
<feature type="binding site" evidence="15">
    <location>
        <position position="326"/>
    </location>
    <ligand>
        <name>Mg(2+)</name>
        <dbReference type="ChEBI" id="CHEBI:18420"/>
    </ligand>
</feature>
<dbReference type="PANTHER" id="PTHR11596:SF5">
    <property type="entry name" value="ALKALINE PHOSPHATASE"/>
    <property type="match status" value="1"/>
</dbReference>
<comment type="catalytic activity">
    <reaction evidence="17">
        <text>a phosphate monoester + H2O = an alcohol + phosphate</text>
        <dbReference type="Rhea" id="RHEA:15017"/>
        <dbReference type="ChEBI" id="CHEBI:15377"/>
        <dbReference type="ChEBI" id="CHEBI:30879"/>
        <dbReference type="ChEBI" id="CHEBI:43474"/>
        <dbReference type="ChEBI" id="CHEBI:67140"/>
        <dbReference type="EC" id="3.1.3.1"/>
    </reaction>
</comment>
<feature type="chain" id="PRO_5005573121" description="Alkaline phosphatase" evidence="18">
    <location>
        <begin position="18"/>
        <end position="717"/>
    </location>
</feature>